<organism evidence="15 16">
    <name type="scientific">Lacrimispora xylanisolvens</name>
    <dbReference type="NCBI Taxonomy" id="384636"/>
    <lineage>
        <taxon>Bacteria</taxon>
        <taxon>Bacillati</taxon>
        <taxon>Bacillota</taxon>
        <taxon>Clostridia</taxon>
        <taxon>Lachnospirales</taxon>
        <taxon>Lachnospiraceae</taxon>
        <taxon>Lacrimispora</taxon>
    </lineage>
</organism>
<dbReference type="RefSeq" id="WP_104437076.1">
    <property type="nucleotide sequence ID" value="NZ_PTJA01000005.1"/>
</dbReference>
<evidence type="ECO:0000256" key="3">
    <source>
        <dbReference type="ARBA" id="ARBA00022475"/>
    </source>
</evidence>
<evidence type="ECO:0000256" key="4">
    <source>
        <dbReference type="ARBA" id="ARBA00022597"/>
    </source>
</evidence>
<evidence type="ECO:0000256" key="12">
    <source>
        <dbReference type="SAM" id="Phobius"/>
    </source>
</evidence>
<feature type="transmembrane region" description="Helical" evidence="12">
    <location>
        <begin position="325"/>
        <end position="346"/>
    </location>
</feature>
<dbReference type="EMBL" id="PTJA01000005">
    <property type="protein sequence ID" value="PPK81102.1"/>
    <property type="molecule type" value="Genomic_DNA"/>
</dbReference>
<comment type="subcellular location">
    <subcellularLocation>
        <location evidence="1">Cell membrane</location>
        <topology evidence="1">Multi-pass membrane protein</topology>
    </subcellularLocation>
</comment>
<dbReference type="GO" id="GO:0090589">
    <property type="term" value="F:protein-phosphocysteine-trehalose phosphotransferase system transporter activity"/>
    <property type="evidence" value="ECO:0007669"/>
    <property type="project" value="TreeGrafter"/>
</dbReference>
<dbReference type="Gene3D" id="3.30.1360.60">
    <property type="entry name" value="Glucose permease domain IIB"/>
    <property type="match status" value="1"/>
</dbReference>
<dbReference type="AlphaFoldDB" id="A0A2S6HTR7"/>
<dbReference type="FunFam" id="3.30.1360.60:FF:000001">
    <property type="entry name" value="PTS system glucose-specific IIBC component PtsG"/>
    <property type="match status" value="1"/>
</dbReference>
<dbReference type="PANTHER" id="PTHR30175">
    <property type="entry name" value="PHOSPHOTRANSFERASE SYSTEM TRANSPORT PROTEIN"/>
    <property type="match status" value="1"/>
</dbReference>
<evidence type="ECO:0000259" key="13">
    <source>
        <dbReference type="PROSITE" id="PS51098"/>
    </source>
</evidence>
<dbReference type="GO" id="GO:0009401">
    <property type="term" value="P:phosphoenolpyruvate-dependent sugar phosphotransferase system"/>
    <property type="evidence" value="ECO:0007669"/>
    <property type="project" value="UniProtKB-KW"/>
</dbReference>
<keyword evidence="16" id="KW-1185">Reference proteome</keyword>
<dbReference type="InterPro" id="IPR050558">
    <property type="entry name" value="PTS_Sugar-Specific_Components"/>
</dbReference>
<evidence type="ECO:0000259" key="14">
    <source>
        <dbReference type="PROSITE" id="PS51103"/>
    </source>
</evidence>
<dbReference type="InterPro" id="IPR003352">
    <property type="entry name" value="PTS_EIIC"/>
</dbReference>
<keyword evidence="7 12" id="KW-0812">Transmembrane</keyword>
<dbReference type="GO" id="GO:0005886">
    <property type="term" value="C:plasma membrane"/>
    <property type="evidence" value="ECO:0007669"/>
    <property type="project" value="UniProtKB-SubCell"/>
</dbReference>
<dbReference type="InterPro" id="IPR001996">
    <property type="entry name" value="PTS_IIB_1"/>
</dbReference>
<feature type="transmembrane region" description="Helical" evidence="12">
    <location>
        <begin position="281"/>
        <end position="305"/>
    </location>
</feature>
<evidence type="ECO:0000256" key="10">
    <source>
        <dbReference type="ARBA" id="ARBA00023136"/>
    </source>
</evidence>
<dbReference type="SUPFAM" id="SSF55604">
    <property type="entry name" value="Glucose permease domain IIB"/>
    <property type="match status" value="1"/>
</dbReference>
<reference evidence="15 16" key="1">
    <citation type="submission" date="2018-02" db="EMBL/GenBank/DDBJ databases">
        <title>Genomic Encyclopedia of Archaeal and Bacterial Type Strains, Phase II (KMG-II): from individual species to whole genera.</title>
        <authorList>
            <person name="Goeker M."/>
        </authorList>
    </citation>
    <scope>NUCLEOTIDE SEQUENCE [LARGE SCALE GENOMIC DNA]</scope>
    <source>
        <strain evidence="15 16">DSM 3808</strain>
    </source>
</reference>
<evidence type="ECO:0000256" key="1">
    <source>
        <dbReference type="ARBA" id="ARBA00004651"/>
    </source>
</evidence>
<sequence>MEKQEVAAKIIEYVGGKDNIINAWHCMTRLRFDLKNKDLIKQEEIKNLEGVMGIQFAKDQLQIVIGTSVHKYYEILMEMLPLNDGQAPVKREEKQKKDFITWFMDMVSGVFGPIVPAIAGAGMIKGLIGGLVALGVITNTTDTYKIIDMLASGVFTFLPFFIAVSAAKKFQTNQYLAAAIASIIMYPTMVDAAKAKEISSFLFAGVIPVPVFNYSGSVIPIIFGVFALSYIYKWVDKVVPEAARTVVTPTFTLLISGFFTLTVIGPVGIYMGKGLAGMLDFLFGISPIFAGFVMGLIRPVSILVGMHHAMTPIALENFATKGWDMLMPMMFIANLSIVGAACGCYFKETTQRDKSIVLSAVLSGILGITEPALFGVLTKYKKGFLAATIASCVGSAFIGAFGVRLYGYITSSVFSIPAYIGPYFVYAAMGWIIAFGLSFFLSYLFVVKMDKK</sequence>
<keyword evidence="2" id="KW-0813">Transport</keyword>
<keyword evidence="10 12" id="KW-0472">Membrane</keyword>
<dbReference type="InterPro" id="IPR018113">
    <property type="entry name" value="PTrfase_EIIB_Cys"/>
</dbReference>
<feature type="transmembrane region" description="Helical" evidence="12">
    <location>
        <begin position="201"/>
        <end position="231"/>
    </location>
</feature>
<dbReference type="GO" id="GO:0015771">
    <property type="term" value="P:trehalose transport"/>
    <property type="evidence" value="ECO:0007669"/>
    <property type="project" value="TreeGrafter"/>
</dbReference>
<dbReference type="Proteomes" id="UP000237749">
    <property type="component" value="Unassembled WGS sequence"/>
</dbReference>
<evidence type="ECO:0000313" key="16">
    <source>
        <dbReference type="Proteomes" id="UP000237749"/>
    </source>
</evidence>
<keyword evidence="5" id="KW-0808">Transferase</keyword>
<keyword evidence="4" id="KW-0762">Sugar transport</keyword>
<dbReference type="GO" id="GO:0016301">
    <property type="term" value="F:kinase activity"/>
    <property type="evidence" value="ECO:0007669"/>
    <property type="project" value="UniProtKB-KW"/>
</dbReference>
<keyword evidence="8" id="KW-0418">Kinase</keyword>
<evidence type="ECO:0000256" key="5">
    <source>
        <dbReference type="ARBA" id="ARBA00022679"/>
    </source>
</evidence>
<feature type="transmembrane region" description="Helical" evidence="12">
    <location>
        <begin position="383"/>
        <end position="403"/>
    </location>
</feature>
<dbReference type="InterPro" id="IPR013013">
    <property type="entry name" value="PTS_EIIC_1"/>
</dbReference>
<evidence type="ECO:0000256" key="8">
    <source>
        <dbReference type="ARBA" id="ARBA00022777"/>
    </source>
</evidence>
<feature type="domain" description="PTS EIIB type-1" evidence="13">
    <location>
        <begin position="4"/>
        <end position="86"/>
    </location>
</feature>
<dbReference type="PROSITE" id="PS01035">
    <property type="entry name" value="PTS_EIIB_TYPE_1_CYS"/>
    <property type="match status" value="1"/>
</dbReference>
<feature type="transmembrane region" description="Helical" evidence="12">
    <location>
        <begin position="173"/>
        <end position="189"/>
    </location>
</feature>
<evidence type="ECO:0000256" key="6">
    <source>
        <dbReference type="ARBA" id="ARBA00022683"/>
    </source>
</evidence>
<keyword evidence="3" id="KW-1003">Cell membrane</keyword>
<dbReference type="PROSITE" id="PS51098">
    <property type="entry name" value="PTS_EIIB_TYPE_1"/>
    <property type="match status" value="1"/>
</dbReference>
<dbReference type="CDD" id="cd00212">
    <property type="entry name" value="PTS_IIB_glc"/>
    <property type="match status" value="1"/>
</dbReference>
<evidence type="ECO:0000256" key="11">
    <source>
        <dbReference type="PROSITE-ProRule" id="PRU00421"/>
    </source>
</evidence>
<dbReference type="PANTHER" id="PTHR30175:SF1">
    <property type="entry name" value="PTS SYSTEM ARBUTIN-, CELLOBIOSE-, AND SALICIN-SPECIFIC EIIBC COMPONENT-RELATED"/>
    <property type="match status" value="1"/>
</dbReference>
<proteinExistence type="predicted"/>
<feature type="transmembrane region" description="Helical" evidence="12">
    <location>
        <begin position="423"/>
        <end position="446"/>
    </location>
</feature>
<feature type="active site" description="Phosphocysteine intermediate; for EIIB activity" evidence="11">
    <location>
        <position position="26"/>
    </location>
</feature>
<feature type="domain" description="PTS EIIC type-1" evidence="14">
    <location>
        <begin position="105"/>
        <end position="452"/>
    </location>
</feature>
<feature type="transmembrane region" description="Helical" evidence="12">
    <location>
        <begin position="251"/>
        <end position="269"/>
    </location>
</feature>
<dbReference type="Pfam" id="PF00367">
    <property type="entry name" value="PTS_EIIB"/>
    <property type="match status" value="1"/>
</dbReference>
<dbReference type="GO" id="GO:0008982">
    <property type="term" value="F:protein-N(PI)-phosphohistidine-sugar phosphotransferase activity"/>
    <property type="evidence" value="ECO:0007669"/>
    <property type="project" value="InterPro"/>
</dbReference>
<comment type="caution">
    <text evidence="15">The sequence shown here is derived from an EMBL/GenBank/DDBJ whole genome shotgun (WGS) entry which is preliminary data.</text>
</comment>
<name>A0A2S6HTR7_9FIRM</name>
<evidence type="ECO:0000313" key="15">
    <source>
        <dbReference type="EMBL" id="PPK81102.1"/>
    </source>
</evidence>
<dbReference type="InterPro" id="IPR036878">
    <property type="entry name" value="Glu_permease_IIB"/>
</dbReference>
<dbReference type="PROSITE" id="PS51103">
    <property type="entry name" value="PTS_EIIC_TYPE_1"/>
    <property type="match status" value="1"/>
</dbReference>
<dbReference type="Pfam" id="PF02378">
    <property type="entry name" value="PTS_EIIC"/>
    <property type="match status" value="1"/>
</dbReference>
<protein>
    <submittedName>
        <fullName evidence="15">PTS system beta-glucosides-specific IIC component</fullName>
    </submittedName>
</protein>
<accession>A0A2S6HTR7</accession>
<evidence type="ECO:0000256" key="2">
    <source>
        <dbReference type="ARBA" id="ARBA00022448"/>
    </source>
</evidence>
<evidence type="ECO:0000256" key="7">
    <source>
        <dbReference type="ARBA" id="ARBA00022692"/>
    </source>
</evidence>
<gene>
    <name evidence="15" type="ORF">BXY41_105324</name>
</gene>
<feature type="transmembrane region" description="Helical" evidence="12">
    <location>
        <begin position="114"/>
        <end position="137"/>
    </location>
</feature>
<keyword evidence="6" id="KW-0598">Phosphotransferase system</keyword>
<evidence type="ECO:0000256" key="9">
    <source>
        <dbReference type="ARBA" id="ARBA00022989"/>
    </source>
</evidence>
<feature type="transmembrane region" description="Helical" evidence="12">
    <location>
        <begin position="149"/>
        <end position="167"/>
    </location>
</feature>
<dbReference type="OrthoDB" id="92465at2"/>
<keyword evidence="9 12" id="KW-1133">Transmembrane helix</keyword>